<gene>
    <name evidence="1" type="ORF">C475_08842</name>
</gene>
<comment type="caution">
    <text evidence="1">The sequence shown here is derived from an EMBL/GenBank/DDBJ whole genome shotgun (WGS) entry which is preliminary data.</text>
</comment>
<name>M0CTG2_9EURY</name>
<dbReference type="STRING" id="797114.C475_08842"/>
<dbReference type="Proteomes" id="UP000011626">
    <property type="component" value="Unassembled WGS sequence"/>
</dbReference>
<evidence type="ECO:0000313" key="2">
    <source>
        <dbReference type="Proteomes" id="UP000011626"/>
    </source>
</evidence>
<protein>
    <submittedName>
        <fullName evidence="1">Uncharacterized protein</fullName>
    </submittedName>
</protein>
<dbReference type="Gene3D" id="1.10.472.10">
    <property type="entry name" value="Cyclin-like"/>
    <property type="match status" value="1"/>
</dbReference>
<proteinExistence type="predicted"/>
<reference evidence="1 2" key="1">
    <citation type="journal article" date="2014" name="PLoS Genet.">
        <title>Phylogenetically driven sequencing of extremely halophilic archaea reveals strategies for static and dynamic osmo-response.</title>
        <authorList>
            <person name="Becker E.A."/>
            <person name="Seitzer P.M."/>
            <person name="Tritt A."/>
            <person name="Larsen D."/>
            <person name="Krusor M."/>
            <person name="Yao A.I."/>
            <person name="Wu D."/>
            <person name="Madern D."/>
            <person name="Eisen J.A."/>
            <person name="Darling A.E."/>
            <person name="Facciotti M.T."/>
        </authorList>
    </citation>
    <scope>NUCLEOTIDE SEQUENCE [LARGE SCALE GENOMIC DNA]</scope>
    <source>
        <strain evidence="1 2">2-9-1</strain>
    </source>
</reference>
<accession>M0CTG2</accession>
<keyword evidence="2" id="KW-1185">Reference proteome</keyword>
<organism evidence="1 2">
    <name type="scientific">Halosimplex carlsbadense 2-9-1</name>
    <dbReference type="NCBI Taxonomy" id="797114"/>
    <lineage>
        <taxon>Archaea</taxon>
        <taxon>Methanobacteriati</taxon>
        <taxon>Methanobacteriota</taxon>
        <taxon>Stenosarchaea group</taxon>
        <taxon>Halobacteria</taxon>
        <taxon>Halobacteriales</taxon>
        <taxon>Haloarculaceae</taxon>
        <taxon>Halosimplex</taxon>
    </lineage>
</organism>
<dbReference type="EMBL" id="AOIU01000020">
    <property type="protein sequence ID" value="ELZ26520.1"/>
    <property type="molecule type" value="Genomic_DNA"/>
</dbReference>
<evidence type="ECO:0000313" key="1">
    <source>
        <dbReference type="EMBL" id="ELZ26520.1"/>
    </source>
</evidence>
<sequence>MSDMHSEIAGICDAVGMDSDIREQAITLLEEVDDDVTDTHQADVVAASAIHAAGVIEDADVTVDALNDAAAGVSRDVRDACLDAAGVSSSPHLRGRHDHSVVGQTEDVLNHVETIHSRIGRAPESCVEAAERVLSEHGDDWWADMTVEVAAACLYYRVAAAAGVDVDVTQEDVADAAGVSTQIIRVQHDRVPSFDPFDLLC</sequence>
<dbReference type="AlphaFoldDB" id="M0CTG2"/>